<comment type="caution">
    <text evidence="1">The sequence shown here is derived from an EMBL/GenBank/DDBJ whole genome shotgun (WGS) entry which is preliminary data.</text>
</comment>
<keyword evidence="2" id="KW-1185">Reference proteome</keyword>
<gene>
    <name evidence="1" type="ORF">BpHYR1_044664</name>
</gene>
<reference evidence="1 2" key="1">
    <citation type="journal article" date="2018" name="Sci. Rep.">
        <title>Genomic signatures of local adaptation to the degree of environmental predictability in rotifers.</title>
        <authorList>
            <person name="Franch-Gras L."/>
            <person name="Hahn C."/>
            <person name="Garcia-Roger E.M."/>
            <person name="Carmona M.J."/>
            <person name="Serra M."/>
            <person name="Gomez A."/>
        </authorList>
    </citation>
    <scope>NUCLEOTIDE SEQUENCE [LARGE SCALE GENOMIC DNA]</scope>
    <source>
        <strain evidence="1">HYR1</strain>
    </source>
</reference>
<organism evidence="1 2">
    <name type="scientific">Brachionus plicatilis</name>
    <name type="common">Marine rotifer</name>
    <name type="synonym">Brachionus muelleri</name>
    <dbReference type="NCBI Taxonomy" id="10195"/>
    <lineage>
        <taxon>Eukaryota</taxon>
        <taxon>Metazoa</taxon>
        <taxon>Spiralia</taxon>
        <taxon>Gnathifera</taxon>
        <taxon>Rotifera</taxon>
        <taxon>Eurotatoria</taxon>
        <taxon>Monogononta</taxon>
        <taxon>Pseudotrocha</taxon>
        <taxon>Ploima</taxon>
        <taxon>Brachionidae</taxon>
        <taxon>Brachionus</taxon>
    </lineage>
</organism>
<sequence>AIEDFKKLQFSTEYQLRLEQIINSHQINPLDSSQYQKLREDLRSSLISRFKIRKELVVKTLVVEEKIAPESPTQSVLSFGLKGTRSNSFVSSKSHSEIKIRTIDKKNRTSQLLSLVLHGKENEYLIYKFDSNGNFDKSVDQPLVKEIDPNDDENKKLMENKLKKLHEMEKCRMRENHEKVYKFVNDQLIFS</sequence>
<name>A0A3M7PCX2_BRAPC</name>
<evidence type="ECO:0000313" key="1">
    <source>
        <dbReference type="EMBL" id="RMZ96912.1"/>
    </source>
</evidence>
<dbReference type="Proteomes" id="UP000276133">
    <property type="component" value="Unassembled WGS sequence"/>
</dbReference>
<evidence type="ECO:0000313" key="2">
    <source>
        <dbReference type="Proteomes" id="UP000276133"/>
    </source>
</evidence>
<proteinExistence type="predicted"/>
<dbReference type="AlphaFoldDB" id="A0A3M7PCX2"/>
<feature type="non-terminal residue" evidence="1">
    <location>
        <position position="1"/>
    </location>
</feature>
<dbReference type="EMBL" id="REGN01011783">
    <property type="protein sequence ID" value="RMZ96912.1"/>
    <property type="molecule type" value="Genomic_DNA"/>
</dbReference>
<protein>
    <submittedName>
        <fullName evidence="1">Uncharacterized protein</fullName>
    </submittedName>
</protein>
<accession>A0A3M7PCX2</accession>